<keyword evidence="3" id="KW-1185">Reference proteome</keyword>
<evidence type="ECO:0008006" key="5">
    <source>
        <dbReference type="Google" id="ProtNLM"/>
    </source>
</evidence>
<dbReference type="OrthoDB" id="338177at2"/>
<dbReference type="NCBIfam" id="NF047803">
    <property type="entry name" value="LIC12338_lipo"/>
    <property type="match status" value="1"/>
</dbReference>
<dbReference type="Proteomes" id="UP000231990">
    <property type="component" value="Unassembled WGS sequence"/>
</dbReference>
<evidence type="ECO:0000313" key="3">
    <source>
        <dbReference type="Proteomes" id="UP000231962"/>
    </source>
</evidence>
<dbReference type="RefSeq" id="WP_100714488.1">
    <property type="nucleotide sequence ID" value="NZ_NPDY01000013.1"/>
</dbReference>
<comment type="caution">
    <text evidence="2">The sequence shown here is derived from an EMBL/GenBank/DDBJ whole genome shotgun (WGS) entry which is preliminary data.</text>
</comment>
<reference evidence="3 4" key="1">
    <citation type="submission" date="2017-07" db="EMBL/GenBank/DDBJ databases">
        <title>Leptospira spp. isolated from tropical soils.</title>
        <authorList>
            <person name="Thibeaux R."/>
            <person name="Iraola G."/>
            <person name="Ferres I."/>
            <person name="Bierque E."/>
            <person name="Girault D."/>
            <person name="Soupe-Gilbert M.-E."/>
            <person name="Picardeau M."/>
            <person name="Goarant C."/>
        </authorList>
    </citation>
    <scope>NUCLEOTIDE SEQUENCE [LARGE SCALE GENOMIC DNA]</scope>
    <source>
        <strain evidence="2 4">FH1-B-B1</strain>
        <strain evidence="1 3">FH1-B-C1</strain>
    </source>
</reference>
<dbReference type="PROSITE" id="PS51257">
    <property type="entry name" value="PROKAR_LIPOPROTEIN"/>
    <property type="match status" value="1"/>
</dbReference>
<name>A0A2M9ZQA6_9LEPT</name>
<evidence type="ECO:0000313" key="2">
    <source>
        <dbReference type="EMBL" id="PJZ74149.1"/>
    </source>
</evidence>
<gene>
    <name evidence="1" type="ORF">CH360_13015</name>
    <name evidence="2" type="ORF">CH373_04315</name>
</gene>
<organism evidence="2 4">
    <name type="scientific">Leptospira perolatii</name>
    <dbReference type="NCBI Taxonomy" id="2023191"/>
    <lineage>
        <taxon>Bacteria</taxon>
        <taxon>Pseudomonadati</taxon>
        <taxon>Spirochaetota</taxon>
        <taxon>Spirochaetia</taxon>
        <taxon>Leptospirales</taxon>
        <taxon>Leptospiraceae</taxon>
        <taxon>Leptospira</taxon>
    </lineage>
</organism>
<proteinExistence type="predicted"/>
<dbReference type="AlphaFoldDB" id="A0A2M9ZQA6"/>
<dbReference type="EMBL" id="NPDZ01000002">
    <property type="protein sequence ID" value="PJZ74149.1"/>
    <property type="molecule type" value="Genomic_DNA"/>
</dbReference>
<dbReference type="Proteomes" id="UP000231962">
    <property type="component" value="Unassembled WGS sequence"/>
</dbReference>
<evidence type="ECO:0000313" key="1">
    <source>
        <dbReference type="EMBL" id="PJZ68983.1"/>
    </source>
</evidence>
<accession>A0A2M9ZQA6</accession>
<sequence>MKKFFKKGVLLLSLCFLLIGAIGFACKKNDSKDNNLLLLLLAPHVEQSKTGFFIIVPRGIAE</sequence>
<protein>
    <recommendedName>
        <fullName evidence="5">Lipoprotein</fullName>
    </recommendedName>
</protein>
<dbReference type="EMBL" id="NPDY01000013">
    <property type="protein sequence ID" value="PJZ68983.1"/>
    <property type="molecule type" value="Genomic_DNA"/>
</dbReference>
<evidence type="ECO:0000313" key="4">
    <source>
        <dbReference type="Proteomes" id="UP000231990"/>
    </source>
</evidence>